<dbReference type="AlphaFoldDB" id="A0A4Y4DU31"/>
<protein>
    <submittedName>
        <fullName evidence="1">Uncharacterized protein</fullName>
    </submittedName>
</protein>
<proteinExistence type="predicted"/>
<evidence type="ECO:0000313" key="2">
    <source>
        <dbReference type="Proteomes" id="UP000316612"/>
    </source>
</evidence>
<keyword evidence="2" id="KW-1185">Reference proteome</keyword>
<reference evidence="1 2" key="1">
    <citation type="submission" date="2019-06" db="EMBL/GenBank/DDBJ databases">
        <title>Whole genome shotgun sequence of Glutamicibacter uratoxydans NBRC 15515.</title>
        <authorList>
            <person name="Hosoyama A."/>
            <person name="Uohara A."/>
            <person name="Ohji S."/>
            <person name="Ichikawa N."/>
        </authorList>
    </citation>
    <scope>NUCLEOTIDE SEQUENCE [LARGE SCALE GENOMIC DNA]</scope>
    <source>
        <strain evidence="1 2">NBRC 15515</strain>
    </source>
</reference>
<dbReference type="EMBL" id="BJNY01000013">
    <property type="protein sequence ID" value="GED06848.1"/>
    <property type="molecule type" value="Genomic_DNA"/>
</dbReference>
<gene>
    <name evidence="1" type="ORF">AUR04nite_23800</name>
</gene>
<accession>A0A4Y4DU31</accession>
<dbReference type="Proteomes" id="UP000316612">
    <property type="component" value="Unassembled WGS sequence"/>
</dbReference>
<comment type="caution">
    <text evidence="1">The sequence shown here is derived from an EMBL/GenBank/DDBJ whole genome shotgun (WGS) entry which is preliminary data.</text>
</comment>
<name>A0A4Y4DU31_GLUUR</name>
<organism evidence="1 2">
    <name type="scientific">Glutamicibacter uratoxydans</name>
    <name type="common">Arthrobacter uratoxydans</name>
    <dbReference type="NCBI Taxonomy" id="43667"/>
    <lineage>
        <taxon>Bacteria</taxon>
        <taxon>Bacillati</taxon>
        <taxon>Actinomycetota</taxon>
        <taxon>Actinomycetes</taxon>
        <taxon>Micrococcales</taxon>
        <taxon>Micrococcaceae</taxon>
        <taxon>Glutamicibacter</taxon>
    </lineage>
</organism>
<evidence type="ECO:0000313" key="1">
    <source>
        <dbReference type="EMBL" id="GED06848.1"/>
    </source>
</evidence>
<sequence length="100" mass="10461">MGEVIVHGQDIARALGRKFNPAPEAVLLVAEFFSSKDFAVNSRSMIKSISIVADDQDFTAGCGPAVHGELLDLVMAMAGRKQSLQSLSGPGLSKLTAAMA</sequence>